<comment type="caution">
    <text evidence="4">The sequence shown here is derived from an EMBL/GenBank/DDBJ whole genome shotgun (WGS) entry which is preliminary data.</text>
</comment>
<feature type="domain" description="Nudix hydrolase" evidence="3">
    <location>
        <begin position="66"/>
        <end position="196"/>
    </location>
</feature>
<dbReference type="Pfam" id="PF00293">
    <property type="entry name" value="NUDIX"/>
    <property type="match status" value="1"/>
</dbReference>
<evidence type="ECO:0000256" key="2">
    <source>
        <dbReference type="ARBA" id="ARBA00022801"/>
    </source>
</evidence>
<proteinExistence type="predicted"/>
<dbReference type="InterPro" id="IPR059176">
    <property type="entry name" value="UDP-X_N"/>
</dbReference>
<keyword evidence="2" id="KW-0378">Hydrolase</keyword>
<evidence type="ECO:0000313" key="4">
    <source>
        <dbReference type="EMBL" id="MBM7840103.1"/>
    </source>
</evidence>
<accession>A0ABS2SX77</accession>
<dbReference type="InterPro" id="IPR000086">
    <property type="entry name" value="NUDIX_hydrolase_dom"/>
</dbReference>
<dbReference type="CDD" id="cd04672">
    <property type="entry name" value="NUDIX_CDP-Chase_like"/>
    <property type="match status" value="1"/>
</dbReference>
<dbReference type="RefSeq" id="WP_204467547.1">
    <property type="nucleotide sequence ID" value="NZ_JAFBCV010000011.1"/>
</dbReference>
<evidence type="ECO:0000313" key="5">
    <source>
        <dbReference type="Proteomes" id="UP001179280"/>
    </source>
</evidence>
<dbReference type="Proteomes" id="UP001179280">
    <property type="component" value="Unassembled WGS sequence"/>
</dbReference>
<dbReference type="SUPFAM" id="SSF55811">
    <property type="entry name" value="Nudix"/>
    <property type="match status" value="1"/>
</dbReference>
<sequence length="205" mass="23894">MEQKWIHWARKMHAIAQSGIAFSRDVYDLERYEELRSLSAEIMEQYSEVKKETIDEWFAKEEGYQTPKLDVRGALFKENKILLVREKAEHRWSLPGGFCDVGLSAKENIVKEIKEESGYDAEVLRLVALLDMNKHNHPVQPFHYYKLFFHCRLLGGEGEVGLETDQVGFFSRDCLPEVSTGRNTTEQIQLLFSFYDNPQKQTVVD</sequence>
<evidence type="ECO:0000259" key="3">
    <source>
        <dbReference type="PROSITE" id="PS51462"/>
    </source>
</evidence>
<name>A0ABS2SX77_9BACI</name>
<dbReference type="PANTHER" id="PTHR43046:SF16">
    <property type="entry name" value="ADP-RIBOSE PYROPHOSPHATASE YJHB-RELATED"/>
    <property type="match status" value="1"/>
</dbReference>
<dbReference type="InterPro" id="IPR015797">
    <property type="entry name" value="NUDIX_hydrolase-like_dom_sf"/>
</dbReference>
<gene>
    <name evidence="4" type="ORF">JOC54_003383</name>
</gene>
<dbReference type="Gene3D" id="3.90.79.10">
    <property type="entry name" value="Nucleoside Triphosphate Pyrophosphohydrolase"/>
    <property type="match status" value="1"/>
</dbReference>
<dbReference type="Pfam" id="PF12535">
    <property type="entry name" value="Nudix_N"/>
    <property type="match status" value="1"/>
</dbReference>
<dbReference type="PROSITE" id="PS51462">
    <property type="entry name" value="NUDIX"/>
    <property type="match status" value="1"/>
</dbReference>
<evidence type="ECO:0000256" key="1">
    <source>
        <dbReference type="ARBA" id="ARBA00001946"/>
    </source>
</evidence>
<reference evidence="4" key="1">
    <citation type="submission" date="2021-01" db="EMBL/GenBank/DDBJ databases">
        <title>Genomic Encyclopedia of Type Strains, Phase IV (KMG-IV): sequencing the most valuable type-strain genomes for metagenomic binning, comparative biology and taxonomic classification.</title>
        <authorList>
            <person name="Goeker M."/>
        </authorList>
    </citation>
    <scope>NUCLEOTIDE SEQUENCE</scope>
    <source>
        <strain evidence="4">DSM 21943</strain>
    </source>
</reference>
<protein>
    <submittedName>
        <fullName evidence="4">ADP-ribose pyrophosphatase YjhB (NUDIX family)</fullName>
    </submittedName>
</protein>
<dbReference type="EMBL" id="JAFBCV010000011">
    <property type="protein sequence ID" value="MBM7840103.1"/>
    <property type="molecule type" value="Genomic_DNA"/>
</dbReference>
<dbReference type="PANTHER" id="PTHR43046">
    <property type="entry name" value="GDP-MANNOSE MANNOSYL HYDROLASE"/>
    <property type="match status" value="1"/>
</dbReference>
<keyword evidence="5" id="KW-1185">Reference proteome</keyword>
<comment type="cofactor">
    <cofactor evidence="1">
        <name>Mg(2+)</name>
        <dbReference type="ChEBI" id="CHEBI:18420"/>
    </cofactor>
</comment>
<dbReference type="Gene3D" id="6.10.250.1120">
    <property type="match status" value="1"/>
</dbReference>
<organism evidence="4 5">
    <name type="scientific">Shouchella xiaoxiensis</name>
    <dbReference type="NCBI Taxonomy" id="766895"/>
    <lineage>
        <taxon>Bacteria</taxon>
        <taxon>Bacillati</taxon>
        <taxon>Bacillota</taxon>
        <taxon>Bacilli</taxon>
        <taxon>Bacillales</taxon>
        <taxon>Bacillaceae</taxon>
        <taxon>Shouchella</taxon>
    </lineage>
</organism>